<dbReference type="GO" id="GO:0070008">
    <property type="term" value="F:serine-type exopeptidase activity"/>
    <property type="evidence" value="ECO:0007669"/>
    <property type="project" value="InterPro"/>
</dbReference>
<keyword evidence="2" id="KW-0645">Protease</keyword>
<dbReference type="Gene3D" id="3.40.50.1820">
    <property type="entry name" value="alpha/beta hydrolase"/>
    <property type="match status" value="1"/>
</dbReference>
<dbReference type="InterPro" id="IPR008758">
    <property type="entry name" value="Peptidase_S28"/>
</dbReference>
<dbReference type="SUPFAM" id="SSF53474">
    <property type="entry name" value="alpha/beta-Hydrolases"/>
    <property type="match status" value="2"/>
</dbReference>
<feature type="signal peptide" evidence="6">
    <location>
        <begin position="1"/>
        <end position="19"/>
    </location>
</feature>
<dbReference type="InterPro" id="IPR029058">
    <property type="entry name" value="AB_hydrolase_fold"/>
</dbReference>
<comment type="similarity">
    <text evidence="1">Belongs to the peptidase S28 family.</text>
</comment>
<keyword evidence="8" id="KW-1185">Reference proteome</keyword>
<name>A0A0S4JAM3_BODSA</name>
<dbReference type="OrthoDB" id="2130629at2759"/>
<reference evidence="8" key="1">
    <citation type="submission" date="2015-09" db="EMBL/GenBank/DDBJ databases">
        <authorList>
            <consortium name="Pathogen Informatics"/>
        </authorList>
    </citation>
    <scope>NUCLEOTIDE SEQUENCE [LARGE SCALE GENOMIC DNA]</scope>
    <source>
        <strain evidence="8">Lake Konstanz</strain>
    </source>
</reference>
<sequence>MRTASSIVVFLLASAAILSVQVSADCGLFPSPGVINSTELFFTQYVDHFSWNTSTYQERYYVYENYFRPGGPIFFYTGNEADVEVFVNCTGLMWENAEAVGALLIFAEHRYFGKSLPCPGGFMECGNYLTTDQAMADYATLISALRKQYNESSATIVFGGSYGGMLSAWMRMRYPALVDGAIASSAPIGCLSPKYVKESYWAVVSNDATSFGGAAPQCSANVNQAFKDVFDYMTTETGREILASTFQLCGSLGPNDGEAFANFIQGAFDAMAMGNYPFSTYYISGTPSHPAPAWPMRVACDYMATNASTAIGRLTNLYNAISVIDNITQDVVCYNTSGLNPSVYSPIWDFMVCTEDIINEQPYFAATGWPNDMFWEQPVYNHSRMNEHCTKYFDKTPRYGVLNDELGVDNIPASSNIVFANGLLDPWHSGGILQNISESIIALIIPDGAHHLDLFFSTPQDTAAVRQVRASQLHYMKVWIAEAMQSRKK</sequence>
<protein>
    <submittedName>
        <fullName evidence="7">Peptidase, putative</fullName>
    </submittedName>
</protein>
<dbReference type="InterPro" id="IPR042269">
    <property type="entry name" value="Ser_carbopepase_S28_SKS"/>
</dbReference>
<evidence type="ECO:0000313" key="7">
    <source>
        <dbReference type="EMBL" id="CUG87251.1"/>
    </source>
</evidence>
<evidence type="ECO:0000256" key="3">
    <source>
        <dbReference type="ARBA" id="ARBA00022729"/>
    </source>
</evidence>
<dbReference type="Gene3D" id="1.20.120.980">
    <property type="entry name" value="Serine carboxypeptidase S28, SKS domain"/>
    <property type="match status" value="1"/>
</dbReference>
<keyword evidence="4" id="KW-0378">Hydrolase</keyword>
<dbReference type="OMA" id="ESENCYR"/>
<dbReference type="Pfam" id="PF05577">
    <property type="entry name" value="Peptidase_S28"/>
    <property type="match status" value="1"/>
</dbReference>
<dbReference type="Proteomes" id="UP000051952">
    <property type="component" value="Unassembled WGS sequence"/>
</dbReference>
<gene>
    <name evidence="7" type="ORF">BSAL_09385</name>
</gene>
<dbReference type="AlphaFoldDB" id="A0A0S4JAM3"/>
<evidence type="ECO:0000256" key="1">
    <source>
        <dbReference type="ARBA" id="ARBA00011079"/>
    </source>
</evidence>
<dbReference type="PANTHER" id="PTHR11010">
    <property type="entry name" value="PROTEASE S28 PRO-X CARBOXYPEPTIDASE-RELATED"/>
    <property type="match status" value="1"/>
</dbReference>
<evidence type="ECO:0000256" key="2">
    <source>
        <dbReference type="ARBA" id="ARBA00022670"/>
    </source>
</evidence>
<evidence type="ECO:0000256" key="5">
    <source>
        <dbReference type="ARBA" id="ARBA00023180"/>
    </source>
</evidence>
<evidence type="ECO:0000313" key="8">
    <source>
        <dbReference type="Proteomes" id="UP000051952"/>
    </source>
</evidence>
<keyword evidence="3 6" id="KW-0732">Signal</keyword>
<evidence type="ECO:0000256" key="6">
    <source>
        <dbReference type="SAM" id="SignalP"/>
    </source>
</evidence>
<organism evidence="7 8">
    <name type="scientific">Bodo saltans</name>
    <name type="common">Flagellated protozoan</name>
    <dbReference type="NCBI Taxonomy" id="75058"/>
    <lineage>
        <taxon>Eukaryota</taxon>
        <taxon>Discoba</taxon>
        <taxon>Euglenozoa</taxon>
        <taxon>Kinetoplastea</taxon>
        <taxon>Metakinetoplastina</taxon>
        <taxon>Eubodonida</taxon>
        <taxon>Bodonidae</taxon>
        <taxon>Bodo</taxon>
    </lineage>
</organism>
<dbReference type="EMBL" id="CYKH01001477">
    <property type="protein sequence ID" value="CUG87251.1"/>
    <property type="molecule type" value="Genomic_DNA"/>
</dbReference>
<dbReference type="VEuPathDB" id="TriTrypDB:BSAL_09385"/>
<evidence type="ECO:0000256" key="4">
    <source>
        <dbReference type="ARBA" id="ARBA00022801"/>
    </source>
</evidence>
<keyword evidence="5" id="KW-0325">Glycoprotein</keyword>
<proteinExistence type="inferred from homology"/>
<dbReference type="PANTHER" id="PTHR11010:SF38">
    <property type="entry name" value="LYSOSOMAL PRO-X CARBOXYPEPTIDASE"/>
    <property type="match status" value="1"/>
</dbReference>
<dbReference type="GO" id="GO:0008239">
    <property type="term" value="F:dipeptidyl-peptidase activity"/>
    <property type="evidence" value="ECO:0007669"/>
    <property type="project" value="TreeGrafter"/>
</dbReference>
<dbReference type="GO" id="GO:0006508">
    <property type="term" value="P:proteolysis"/>
    <property type="evidence" value="ECO:0007669"/>
    <property type="project" value="UniProtKB-KW"/>
</dbReference>
<accession>A0A0S4JAM3</accession>
<feature type="chain" id="PRO_5006622175" evidence="6">
    <location>
        <begin position="20"/>
        <end position="489"/>
    </location>
</feature>